<organism evidence="1 2">
    <name type="scientific">Roseicitreum antarcticum</name>
    <dbReference type="NCBI Taxonomy" id="564137"/>
    <lineage>
        <taxon>Bacteria</taxon>
        <taxon>Pseudomonadati</taxon>
        <taxon>Pseudomonadota</taxon>
        <taxon>Alphaproteobacteria</taxon>
        <taxon>Rhodobacterales</taxon>
        <taxon>Paracoccaceae</taxon>
        <taxon>Roseicitreum</taxon>
    </lineage>
</organism>
<reference evidence="1 2" key="1">
    <citation type="submission" date="2016-10" db="EMBL/GenBank/DDBJ databases">
        <authorList>
            <person name="de Groot N.N."/>
        </authorList>
    </citation>
    <scope>NUCLEOTIDE SEQUENCE [LARGE SCALE GENOMIC DNA]</scope>
    <source>
        <strain evidence="1 2">CGMCC 1.8894</strain>
    </source>
</reference>
<dbReference type="STRING" id="564137.SAMN04488238_1043"/>
<gene>
    <name evidence="1" type="ORF">SAMN04488238_1043</name>
</gene>
<dbReference type="Proteomes" id="UP000198539">
    <property type="component" value="Unassembled WGS sequence"/>
</dbReference>
<protein>
    <submittedName>
        <fullName evidence="1">Uncharacterized protein</fullName>
    </submittedName>
</protein>
<dbReference type="RefSeq" id="WP_176846987.1">
    <property type="nucleotide sequence ID" value="NZ_CP061498.1"/>
</dbReference>
<keyword evidence="2" id="KW-1185">Reference proteome</keyword>
<accession>A0A1H2WZW6</accession>
<evidence type="ECO:0000313" key="2">
    <source>
        <dbReference type="Proteomes" id="UP000198539"/>
    </source>
</evidence>
<dbReference type="EMBL" id="FNOM01000004">
    <property type="protein sequence ID" value="SDW85804.1"/>
    <property type="molecule type" value="Genomic_DNA"/>
</dbReference>
<name>A0A1H2WZW6_9RHOB</name>
<proteinExistence type="predicted"/>
<dbReference type="AlphaFoldDB" id="A0A1H2WZW6"/>
<evidence type="ECO:0000313" key="1">
    <source>
        <dbReference type="EMBL" id="SDW85804.1"/>
    </source>
</evidence>
<sequence>MRVAVGADITLEFYVEGVLQSTATAANTGGEGKPRQVVFANTALHGISANNTWYYAHIAALDGVPTIGRRFVRRVPYTVATFDEMTDSIEALRDGDIATRVASPVAGQRMSFTLTGPSGPAIPSAIAGLHLKQIAQGGSAGPQATAGFLRMGGVNHDAPATAVSLLAPQPVYSSWPLNPVDDSPWTGLSLPTEIGIVSS</sequence>